<evidence type="ECO:0008006" key="3">
    <source>
        <dbReference type="Google" id="ProtNLM"/>
    </source>
</evidence>
<dbReference type="RefSeq" id="WP_151467889.1">
    <property type="nucleotide sequence ID" value="NZ_WBKG01000002.1"/>
</dbReference>
<protein>
    <recommendedName>
        <fullName evidence="3">Nitroreductase domain-containing protein</fullName>
    </recommendedName>
</protein>
<gene>
    <name evidence="1" type="ORF">F8144_04470</name>
</gene>
<dbReference type="EMBL" id="WBKG01000002">
    <property type="protein sequence ID" value="KAB1990296.1"/>
    <property type="molecule type" value="Genomic_DNA"/>
</dbReference>
<dbReference type="InterPro" id="IPR000415">
    <property type="entry name" value="Nitroreductase-like"/>
</dbReference>
<evidence type="ECO:0000313" key="1">
    <source>
        <dbReference type="EMBL" id="KAB1990296.1"/>
    </source>
</evidence>
<evidence type="ECO:0000313" key="2">
    <source>
        <dbReference type="Proteomes" id="UP000442990"/>
    </source>
</evidence>
<dbReference type="Gene3D" id="3.40.109.10">
    <property type="entry name" value="NADH Oxidase"/>
    <property type="match status" value="1"/>
</dbReference>
<dbReference type="PANTHER" id="PTHR23026">
    <property type="entry name" value="NADPH NITROREDUCTASE"/>
    <property type="match status" value="1"/>
</dbReference>
<name>A0A7J5DNF3_9ACTN</name>
<organism evidence="1 2">
    <name type="scientific">Streptomyces triticiradicis</name>
    <dbReference type="NCBI Taxonomy" id="2651189"/>
    <lineage>
        <taxon>Bacteria</taxon>
        <taxon>Bacillati</taxon>
        <taxon>Actinomycetota</taxon>
        <taxon>Actinomycetes</taxon>
        <taxon>Kitasatosporales</taxon>
        <taxon>Streptomycetaceae</taxon>
        <taxon>Streptomyces</taxon>
    </lineage>
</organism>
<dbReference type="NCBIfam" id="NF047509">
    <property type="entry name" value="Rv3131_FMN_oxido"/>
    <property type="match status" value="1"/>
</dbReference>
<proteinExistence type="predicted"/>
<keyword evidence="2" id="KW-1185">Reference proteome</keyword>
<dbReference type="SUPFAM" id="SSF55469">
    <property type="entry name" value="FMN-dependent nitroreductase-like"/>
    <property type="match status" value="2"/>
</dbReference>
<dbReference type="Proteomes" id="UP000442990">
    <property type="component" value="Unassembled WGS sequence"/>
</dbReference>
<accession>A0A7J5DNF3</accession>
<dbReference type="InterPro" id="IPR050627">
    <property type="entry name" value="Nitroreductase/BluB"/>
</dbReference>
<sequence>MPTTALDVPTLERLVAASVAAPSIHNTQPWRFRLDPDTATLEIRAAAQRGLRHIDPSGRALHVSVGCALFNLRVAVAHHGWEPVPRRLPRPGRPDLLATVQFAGTSRPSATPRLYDALWRRHSSRFPFSDLPVPAPVLTELREAAHAEGAALDFPGLAETDRVLWLTRDAERRNTLDAGRSAESRRWVHPPDGGSLGVPPEVVGPQDFRDRIPMRDFAAHPRPSELLARPFEKRPVLAVLSTLHDRRTDWLRAGEALERVLLVATAHGVRTSLLHQALEWPDLRGQLVDGRRRFAQMVLRLGYGPQGPASPRRTVRQVLTRDVWSGADDGVLMG</sequence>
<dbReference type="PANTHER" id="PTHR23026:SF123">
    <property type="entry name" value="NAD(P)H NITROREDUCTASE RV3131-RELATED"/>
    <property type="match status" value="1"/>
</dbReference>
<dbReference type="GO" id="GO:0016491">
    <property type="term" value="F:oxidoreductase activity"/>
    <property type="evidence" value="ECO:0007669"/>
    <property type="project" value="InterPro"/>
</dbReference>
<comment type="caution">
    <text evidence="1">The sequence shown here is derived from an EMBL/GenBank/DDBJ whole genome shotgun (WGS) entry which is preliminary data.</text>
</comment>
<dbReference type="AlphaFoldDB" id="A0A7J5DNF3"/>
<reference evidence="1 2" key="1">
    <citation type="submission" date="2019-09" db="EMBL/GenBank/DDBJ databases">
        <title>Isolation and identification of active actinomycetes.</title>
        <authorList>
            <person name="Yu Z."/>
            <person name="Han C."/>
            <person name="Yu B."/>
        </authorList>
    </citation>
    <scope>NUCLEOTIDE SEQUENCE [LARGE SCALE GENOMIC DNA]</scope>
    <source>
        <strain evidence="1 2">NEAU-H2</strain>
    </source>
</reference>